<keyword evidence="4" id="KW-0233">DNA recombination</keyword>
<organism evidence="7 8">
    <name type="scientific">Histidinibacterium aquaticum</name>
    <dbReference type="NCBI Taxonomy" id="2613962"/>
    <lineage>
        <taxon>Bacteria</taxon>
        <taxon>Pseudomonadati</taxon>
        <taxon>Pseudomonadota</taxon>
        <taxon>Alphaproteobacteria</taxon>
        <taxon>Rhodobacterales</taxon>
        <taxon>Paracoccaceae</taxon>
        <taxon>Histidinibacterium</taxon>
    </lineage>
</organism>
<keyword evidence="3 5" id="KW-0238">DNA-binding</keyword>
<dbReference type="Pfam" id="PF13356">
    <property type="entry name" value="Arm-DNA-bind_3"/>
    <property type="match status" value="1"/>
</dbReference>
<name>A0A5J5GI48_9RHOB</name>
<dbReference type="EMBL" id="VYQE01000003">
    <property type="protein sequence ID" value="KAA9007787.1"/>
    <property type="molecule type" value="Genomic_DNA"/>
</dbReference>
<evidence type="ECO:0000256" key="3">
    <source>
        <dbReference type="ARBA" id="ARBA00023125"/>
    </source>
</evidence>
<feature type="domain" description="Core-binding (CB)" evidence="6">
    <location>
        <begin position="91"/>
        <end position="172"/>
    </location>
</feature>
<evidence type="ECO:0000256" key="5">
    <source>
        <dbReference type="PROSITE-ProRule" id="PRU01248"/>
    </source>
</evidence>
<evidence type="ECO:0000256" key="1">
    <source>
        <dbReference type="ARBA" id="ARBA00008857"/>
    </source>
</evidence>
<dbReference type="GO" id="GO:0003677">
    <property type="term" value="F:DNA binding"/>
    <property type="evidence" value="ECO:0007669"/>
    <property type="project" value="UniProtKB-UniRule"/>
</dbReference>
<dbReference type="Gene3D" id="1.10.150.130">
    <property type="match status" value="1"/>
</dbReference>
<dbReference type="PROSITE" id="PS51900">
    <property type="entry name" value="CB"/>
    <property type="match status" value="1"/>
</dbReference>
<dbReference type="AlphaFoldDB" id="A0A5J5GI48"/>
<dbReference type="Pfam" id="PF22022">
    <property type="entry name" value="Phage_int_M"/>
    <property type="match status" value="1"/>
</dbReference>
<dbReference type="PANTHER" id="PTHR30629">
    <property type="entry name" value="PROPHAGE INTEGRASE"/>
    <property type="match status" value="1"/>
</dbReference>
<dbReference type="PANTHER" id="PTHR30629:SF2">
    <property type="entry name" value="PROPHAGE INTEGRASE INTS-RELATED"/>
    <property type="match status" value="1"/>
</dbReference>
<protein>
    <submittedName>
        <fullName evidence="7">DUF4102 domain-containing protein</fullName>
    </submittedName>
</protein>
<dbReference type="InterPro" id="IPR025166">
    <property type="entry name" value="Integrase_DNA_bind_dom"/>
</dbReference>
<accession>A0A5J5GI48</accession>
<dbReference type="GO" id="GO:0015074">
    <property type="term" value="P:DNA integration"/>
    <property type="evidence" value="ECO:0007669"/>
    <property type="project" value="UniProtKB-KW"/>
</dbReference>
<dbReference type="InterPro" id="IPR011010">
    <property type="entry name" value="DNA_brk_join_enz"/>
</dbReference>
<dbReference type="GO" id="GO:0006310">
    <property type="term" value="P:DNA recombination"/>
    <property type="evidence" value="ECO:0007669"/>
    <property type="project" value="UniProtKB-KW"/>
</dbReference>
<keyword evidence="8" id="KW-1185">Reference proteome</keyword>
<gene>
    <name evidence="7" type="ORF">F3S47_09670</name>
</gene>
<evidence type="ECO:0000259" key="6">
    <source>
        <dbReference type="PROSITE" id="PS51900"/>
    </source>
</evidence>
<dbReference type="CDD" id="cd00801">
    <property type="entry name" value="INT_P4_C"/>
    <property type="match status" value="1"/>
</dbReference>
<dbReference type="InterPro" id="IPR010998">
    <property type="entry name" value="Integrase_recombinase_N"/>
</dbReference>
<proteinExistence type="inferred from homology"/>
<dbReference type="Gene3D" id="1.10.443.10">
    <property type="entry name" value="Intergrase catalytic core"/>
    <property type="match status" value="1"/>
</dbReference>
<evidence type="ECO:0000256" key="2">
    <source>
        <dbReference type="ARBA" id="ARBA00022908"/>
    </source>
</evidence>
<sequence length="407" mass="46593">MVQIAKLTARKVETAKKPGEYGDGDGLYLVVGEGGSKSWILRTMVHRKRRKFGLGSVSHIGLAEARDLAREYRRIAREGGNPDDLRRKETLTFWEAAQRVHESLKPTWRNEKHTETWLATVEKYAKPMLGDRVLDTISTSDVLAVLSPIWTQKHETAKRLRQRLSTIFDWAKGAGHYPYENPVNGLKKALPSYKPRKKNLAALPWQELPDFMAELRKRKAVSARTLEFIILTATRSWETRGAEWGEFSEENLFGRNRKSTTVPLWTVPPERMKRGVEHRVPMSTAALAVREEMRGLDPVFVFPSPSRDKNGDTRPQSGEVFKRLYERIGVSGITTHGFRSTFKDWASEYAHAQWEVSEAALSHAVGDETERAYGRSDFLLRRYHLMEAWADYALGRESRDVVKLAGW</sequence>
<evidence type="ECO:0000313" key="8">
    <source>
        <dbReference type="Proteomes" id="UP000326554"/>
    </source>
</evidence>
<evidence type="ECO:0000313" key="7">
    <source>
        <dbReference type="EMBL" id="KAA9007787.1"/>
    </source>
</evidence>
<dbReference type="InterPro" id="IPR044068">
    <property type="entry name" value="CB"/>
</dbReference>
<dbReference type="InterPro" id="IPR038488">
    <property type="entry name" value="Integrase_DNA-bd_sf"/>
</dbReference>
<comment type="caution">
    <text evidence="7">The sequence shown here is derived from an EMBL/GenBank/DDBJ whole genome shotgun (WGS) entry which is preliminary data.</text>
</comment>
<dbReference type="InterPro" id="IPR053876">
    <property type="entry name" value="Phage_int_M"/>
</dbReference>
<evidence type="ECO:0000256" key="4">
    <source>
        <dbReference type="ARBA" id="ARBA00023172"/>
    </source>
</evidence>
<keyword evidence="2" id="KW-0229">DNA integration</keyword>
<dbReference type="Proteomes" id="UP000326554">
    <property type="component" value="Unassembled WGS sequence"/>
</dbReference>
<dbReference type="Pfam" id="PF00589">
    <property type="entry name" value="Phage_integrase"/>
    <property type="match status" value="1"/>
</dbReference>
<dbReference type="Gene3D" id="3.30.160.390">
    <property type="entry name" value="Integrase, DNA-binding domain"/>
    <property type="match status" value="1"/>
</dbReference>
<comment type="similarity">
    <text evidence="1">Belongs to the 'phage' integrase family.</text>
</comment>
<dbReference type="InterPro" id="IPR013762">
    <property type="entry name" value="Integrase-like_cat_sf"/>
</dbReference>
<reference evidence="7 8" key="1">
    <citation type="submission" date="2019-09" db="EMBL/GenBank/DDBJ databases">
        <authorList>
            <person name="Park J.-S."/>
            <person name="Choi H.-J."/>
        </authorList>
    </citation>
    <scope>NUCLEOTIDE SEQUENCE [LARGE SCALE GENOMIC DNA]</scope>
    <source>
        <strain evidence="7 8">176SS1-4</strain>
    </source>
</reference>
<dbReference type="InterPro" id="IPR050808">
    <property type="entry name" value="Phage_Integrase"/>
</dbReference>
<dbReference type="InterPro" id="IPR002104">
    <property type="entry name" value="Integrase_catalytic"/>
</dbReference>
<dbReference type="RefSeq" id="WP_150445069.1">
    <property type="nucleotide sequence ID" value="NZ_VYQE01000003.1"/>
</dbReference>
<dbReference type="SUPFAM" id="SSF56349">
    <property type="entry name" value="DNA breaking-rejoining enzymes"/>
    <property type="match status" value="1"/>
</dbReference>